<evidence type="ECO:0000256" key="1">
    <source>
        <dbReference type="ARBA" id="ARBA00004651"/>
    </source>
</evidence>
<feature type="transmembrane region" description="Helical" evidence="6">
    <location>
        <begin position="47"/>
        <end position="67"/>
    </location>
</feature>
<dbReference type="EMBL" id="BMJS01000027">
    <property type="protein sequence ID" value="GGG03254.1"/>
    <property type="molecule type" value="Genomic_DNA"/>
</dbReference>
<feature type="domain" description="VTT" evidence="7">
    <location>
        <begin position="70"/>
        <end position="166"/>
    </location>
</feature>
<organism evidence="8 9">
    <name type="scientific">Cysteiniphilum litorale</name>
    <dbReference type="NCBI Taxonomy" id="2056700"/>
    <lineage>
        <taxon>Bacteria</taxon>
        <taxon>Pseudomonadati</taxon>
        <taxon>Pseudomonadota</taxon>
        <taxon>Gammaproteobacteria</taxon>
        <taxon>Thiotrichales</taxon>
        <taxon>Fastidiosibacteraceae</taxon>
        <taxon>Cysteiniphilum</taxon>
    </lineage>
</organism>
<keyword evidence="5 6" id="KW-0472">Membrane</keyword>
<evidence type="ECO:0000313" key="8">
    <source>
        <dbReference type="EMBL" id="GGG03254.1"/>
    </source>
</evidence>
<feature type="transmembrane region" description="Helical" evidence="6">
    <location>
        <begin position="6"/>
        <end position="27"/>
    </location>
</feature>
<gene>
    <name evidence="8" type="ORF">GCM10010995_20860</name>
</gene>
<dbReference type="Pfam" id="PF09335">
    <property type="entry name" value="VTT_dom"/>
    <property type="match status" value="1"/>
</dbReference>
<dbReference type="AlphaFoldDB" id="A0A8J2Z609"/>
<comment type="subcellular location">
    <subcellularLocation>
        <location evidence="1 6">Cell membrane</location>
        <topology evidence="1 6">Multi-pass membrane protein</topology>
    </subcellularLocation>
</comment>
<comment type="caution">
    <text evidence="6">Lacks conserved residue(s) required for the propagation of feature annotation.</text>
</comment>
<keyword evidence="9" id="KW-1185">Reference proteome</keyword>
<keyword evidence="3 6" id="KW-0812">Transmembrane</keyword>
<accession>A0A8J2Z609</accession>
<comment type="similarity">
    <text evidence="6">Belongs to the TVP38/TMEM64 family.</text>
</comment>
<evidence type="ECO:0000313" key="9">
    <source>
        <dbReference type="Proteomes" id="UP000636949"/>
    </source>
</evidence>
<comment type="caution">
    <text evidence="8">The sequence shown here is derived from an EMBL/GenBank/DDBJ whole genome shotgun (WGS) entry which is preliminary data.</text>
</comment>
<keyword evidence="2 6" id="KW-1003">Cell membrane</keyword>
<protein>
    <recommendedName>
        <fullName evidence="6">TVP38/TMEM64 family membrane protein</fullName>
    </recommendedName>
</protein>
<dbReference type="RefSeq" id="WP_117003412.1">
    <property type="nucleotide sequence ID" value="NZ_BMJS01000027.1"/>
</dbReference>
<evidence type="ECO:0000256" key="4">
    <source>
        <dbReference type="ARBA" id="ARBA00022989"/>
    </source>
</evidence>
<evidence type="ECO:0000256" key="6">
    <source>
        <dbReference type="RuleBase" id="RU366058"/>
    </source>
</evidence>
<sequence>MSLKRLFPIILLIIGLIIFFALGGEHYLSLETLAMHYQNLQAFTQQYYFLSVLIFMLSYIIIVSFSIPGATIMTLLGGFLFGVFFGGIWTILAATIGATITYLAVRMAFAESLKHKASGSIAKMRDGFQQNEFNYLLFLRLLPIFPFFIINIAGGVLGVSLRHFFIIPQEI</sequence>
<reference evidence="8" key="2">
    <citation type="submission" date="2020-09" db="EMBL/GenBank/DDBJ databases">
        <authorList>
            <person name="Sun Q."/>
            <person name="Zhou Y."/>
        </authorList>
    </citation>
    <scope>NUCLEOTIDE SEQUENCE</scope>
    <source>
        <strain evidence="8">CGMCC 1.15758</strain>
    </source>
</reference>
<proteinExistence type="inferred from homology"/>
<reference evidence="8" key="1">
    <citation type="journal article" date="2014" name="Int. J. Syst. Evol. Microbiol.">
        <title>Complete genome sequence of Corynebacterium casei LMG S-19264T (=DSM 44701T), isolated from a smear-ripened cheese.</title>
        <authorList>
            <consortium name="US DOE Joint Genome Institute (JGI-PGF)"/>
            <person name="Walter F."/>
            <person name="Albersmeier A."/>
            <person name="Kalinowski J."/>
            <person name="Ruckert C."/>
        </authorList>
    </citation>
    <scope>NUCLEOTIDE SEQUENCE</scope>
    <source>
        <strain evidence="8">CGMCC 1.15758</strain>
    </source>
</reference>
<keyword evidence="4 6" id="KW-1133">Transmembrane helix</keyword>
<dbReference type="PANTHER" id="PTHR12677:SF59">
    <property type="entry name" value="GOLGI APPARATUS MEMBRANE PROTEIN TVP38-RELATED"/>
    <property type="match status" value="1"/>
</dbReference>
<feature type="transmembrane region" description="Helical" evidence="6">
    <location>
        <begin position="79"/>
        <end position="105"/>
    </location>
</feature>
<evidence type="ECO:0000256" key="3">
    <source>
        <dbReference type="ARBA" id="ARBA00022692"/>
    </source>
</evidence>
<dbReference type="InterPro" id="IPR015414">
    <property type="entry name" value="TMEM64"/>
</dbReference>
<dbReference type="Proteomes" id="UP000636949">
    <property type="component" value="Unassembled WGS sequence"/>
</dbReference>
<dbReference type="OrthoDB" id="9800167at2"/>
<evidence type="ECO:0000256" key="5">
    <source>
        <dbReference type="ARBA" id="ARBA00023136"/>
    </source>
</evidence>
<evidence type="ECO:0000259" key="7">
    <source>
        <dbReference type="Pfam" id="PF09335"/>
    </source>
</evidence>
<dbReference type="InterPro" id="IPR032816">
    <property type="entry name" value="VTT_dom"/>
</dbReference>
<dbReference type="GO" id="GO:0005886">
    <property type="term" value="C:plasma membrane"/>
    <property type="evidence" value="ECO:0007669"/>
    <property type="project" value="UniProtKB-SubCell"/>
</dbReference>
<evidence type="ECO:0000256" key="2">
    <source>
        <dbReference type="ARBA" id="ARBA00022475"/>
    </source>
</evidence>
<dbReference type="PANTHER" id="PTHR12677">
    <property type="entry name" value="GOLGI APPARATUS MEMBRANE PROTEIN TVP38-RELATED"/>
    <property type="match status" value="1"/>
</dbReference>
<name>A0A8J2Z609_9GAMM</name>